<organism evidence="4 5">
    <name type="scientific">Halomonas cerina</name>
    <dbReference type="NCBI Taxonomy" id="447424"/>
    <lineage>
        <taxon>Bacteria</taxon>
        <taxon>Pseudomonadati</taxon>
        <taxon>Pseudomonadota</taxon>
        <taxon>Gammaproteobacteria</taxon>
        <taxon>Oceanospirillales</taxon>
        <taxon>Halomonadaceae</taxon>
        <taxon>Halomonas</taxon>
    </lineage>
</organism>
<dbReference type="PANTHER" id="PTHR13194">
    <property type="entry name" value="COMPLEX I INTERMEDIATE-ASSOCIATED PROTEIN 30"/>
    <property type="match status" value="1"/>
</dbReference>
<protein>
    <submittedName>
        <fullName evidence="4">Putative DCC family thiol-disulfide oxidoreductase YuxK</fullName>
    </submittedName>
</protein>
<dbReference type="InterPro" id="IPR039131">
    <property type="entry name" value="NDUFAF1"/>
</dbReference>
<dbReference type="Proteomes" id="UP000547614">
    <property type="component" value="Unassembled WGS sequence"/>
</dbReference>
<feature type="domain" description="NADH:ubiquinone oxidoreductase intermediate-associated protein 30" evidence="3">
    <location>
        <begin position="5"/>
        <end position="157"/>
    </location>
</feature>
<feature type="region of interest" description="Disordered" evidence="2">
    <location>
        <begin position="168"/>
        <end position="196"/>
    </location>
</feature>
<proteinExistence type="inferred from homology"/>
<sequence>MPRLIDFQDPEESTRWRPINDDVMDGVSESEMRAESGVSVFTGKLSLDHGGGFASVRREPQDYRLAGRAGLQVEVRGDGRRYQLRLHTHQLFDGAAYRAVFQPPAGEWQCIALPWGVFEPVFRGRVLEDAPPLDPEDIQQVGLLIADRRAGPFRLEIAGLEPLDDADQAAESDARPLAADSVATSDAPMNQGTPSSGRRLRLVYDGACPICRRYVRWQRIRREVGELELIDARQDSEARRELSAQGIDLDQGFALQIGDRWYHGGDALHRLTLLSTRSGVFNRLMYHLFASPQRTDHLYPWLKACRNGLLRMLGISPIGNLRRPK</sequence>
<dbReference type="AlphaFoldDB" id="A0A839VAK0"/>
<name>A0A839VAK0_9GAMM</name>
<reference evidence="4 5" key="1">
    <citation type="submission" date="2020-08" db="EMBL/GenBank/DDBJ databases">
        <title>Genomic Encyclopedia of Type Strains, Phase III (KMG-III): the genomes of soil and plant-associated and newly described type strains.</title>
        <authorList>
            <person name="Whitman W."/>
        </authorList>
    </citation>
    <scope>NUCLEOTIDE SEQUENCE [LARGE SCALE GENOMIC DNA]</scope>
    <source>
        <strain evidence="4 5">CECT 7282</strain>
    </source>
</reference>
<dbReference type="GO" id="GO:0015035">
    <property type="term" value="F:protein-disulfide reductase activity"/>
    <property type="evidence" value="ECO:0007669"/>
    <property type="project" value="InterPro"/>
</dbReference>
<evidence type="ECO:0000259" key="3">
    <source>
        <dbReference type="Pfam" id="PF08547"/>
    </source>
</evidence>
<dbReference type="RefSeq" id="WP_246389926.1">
    <property type="nucleotide sequence ID" value="NZ_JACHXP010000010.1"/>
</dbReference>
<dbReference type="Pfam" id="PF04134">
    <property type="entry name" value="DCC1-like"/>
    <property type="match status" value="1"/>
</dbReference>
<comment type="similarity">
    <text evidence="1">Belongs to the CIA30 family.</text>
</comment>
<dbReference type="SUPFAM" id="SSF49785">
    <property type="entry name" value="Galactose-binding domain-like"/>
    <property type="match status" value="1"/>
</dbReference>
<dbReference type="Pfam" id="PF08547">
    <property type="entry name" value="CIA30"/>
    <property type="match status" value="1"/>
</dbReference>
<evidence type="ECO:0000313" key="4">
    <source>
        <dbReference type="EMBL" id="MBB3190995.1"/>
    </source>
</evidence>
<feature type="compositionally biased region" description="Polar residues" evidence="2">
    <location>
        <begin position="182"/>
        <end position="196"/>
    </location>
</feature>
<evidence type="ECO:0000256" key="2">
    <source>
        <dbReference type="SAM" id="MobiDB-lite"/>
    </source>
</evidence>
<dbReference type="EMBL" id="JACHXP010000010">
    <property type="protein sequence ID" value="MBB3190995.1"/>
    <property type="molecule type" value="Genomic_DNA"/>
</dbReference>
<keyword evidence="5" id="KW-1185">Reference proteome</keyword>
<evidence type="ECO:0000313" key="5">
    <source>
        <dbReference type="Proteomes" id="UP000547614"/>
    </source>
</evidence>
<dbReference type="InterPro" id="IPR007263">
    <property type="entry name" value="DCC1-like"/>
</dbReference>
<gene>
    <name evidence="4" type="ORF">FHR94_002239</name>
</gene>
<accession>A0A839VAK0</accession>
<dbReference type="InterPro" id="IPR013857">
    <property type="entry name" value="NADH-UbQ_OxRdtase-assoc_prot30"/>
</dbReference>
<dbReference type="PANTHER" id="PTHR13194:SF19">
    <property type="entry name" value="NAD(P)-BINDING ROSSMANN-FOLD SUPERFAMILY PROTEIN"/>
    <property type="match status" value="1"/>
</dbReference>
<comment type="caution">
    <text evidence="4">The sequence shown here is derived from an EMBL/GenBank/DDBJ whole genome shotgun (WGS) entry which is preliminary data.</text>
</comment>
<dbReference type="InterPro" id="IPR008979">
    <property type="entry name" value="Galactose-bd-like_sf"/>
</dbReference>
<evidence type="ECO:0000256" key="1">
    <source>
        <dbReference type="ARBA" id="ARBA00007884"/>
    </source>
</evidence>